<dbReference type="Proteomes" id="UP000024404">
    <property type="component" value="Unassembled WGS sequence"/>
</dbReference>
<reference evidence="2" key="1">
    <citation type="submission" date="2013-10" db="EMBL/GenBank/DDBJ databases">
        <title>Genome sequencing of Onchocerca volvulus.</title>
        <authorList>
            <person name="Cotton J."/>
            <person name="Tsai J."/>
            <person name="Stanley E."/>
            <person name="Tracey A."/>
            <person name="Holroyd N."/>
            <person name="Lustigman S."/>
            <person name="Berriman M."/>
        </authorList>
    </citation>
    <scope>NUCLEOTIDE SEQUENCE</scope>
</reference>
<keyword evidence="2" id="KW-1185">Reference proteome</keyword>
<name>A0A8R1TUD4_ONCVO</name>
<dbReference type="EnsemblMetazoa" id="OVOC5456.1">
    <property type="protein sequence ID" value="OVOC5456.1"/>
    <property type="gene ID" value="WBGene00242265"/>
</dbReference>
<dbReference type="EMBL" id="CMVM020000159">
    <property type="status" value="NOT_ANNOTATED_CDS"/>
    <property type="molecule type" value="Genomic_DNA"/>
</dbReference>
<evidence type="ECO:0000313" key="2">
    <source>
        <dbReference type="Proteomes" id="UP000024404"/>
    </source>
</evidence>
<organism evidence="1 2">
    <name type="scientific">Onchocerca volvulus</name>
    <dbReference type="NCBI Taxonomy" id="6282"/>
    <lineage>
        <taxon>Eukaryota</taxon>
        <taxon>Metazoa</taxon>
        <taxon>Ecdysozoa</taxon>
        <taxon>Nematoda</taxon>
        <taxon>Chromadorea</taxon>
        <taxon>Rhabditida</taxon>
        <taxon>Spirurina</taxon>
        <taxon>Spiruromorpha</taxon>
        <taxon>Filarioidea</taxon>
        <taxon>Onchocercidae</taxon>
        <taxon>Onchocerca</taxon>
    </lineage>
</organism>
<evidence type="ECO:0000313" key="1">
    <source>
        <dbReference type="EnsemblMetazoa" id="OVOC5456.1"/>
    </source>
</evidence>
<reference evidence="1" key="2">
    <citation type="submission" date="2022-06" db="UniProtKB">
        <authorList>
            <consortium name="EnsemblMetazoa"/>
        </authorList>
    </citation>
    <scope>IDENTIFICATION</scope>
</reference>
<accession>A0A8R1TUD4</accession>
<dbReference type="AlphaFoldDB" id="A0A8R1TUD4"/>
<sequence length="69" mass="7989">MNKIIESMVNLPSFKGRETERQTFASVKRLAEVGEFGRLDSSIYLNFMLRFMMLSPPLSQISIQERICC</sequence>
<protein>
    <submittedName>
        <fullName evidence="1">Uncharacterized protein</fullName>
    </submittedName>
</protein>
<proteinExistence type="predicted"/>